<dbReference type="Proteomes" id="UP000289152">
    <property type="component" value="Unassembled WGS sequence"/>
</dbReference>
<dbReference type="EMBL" id="SDIL01000146">
    <property type="protein sequence ID" value="RXK35288.1"/>
    <property type="molecule type" value="Genomic_DNA"/>
</dbReference>
<organism evidence="3 4">
    <name type="scientific">Tremella mesenterica</name>
    <name type="common">Jelly fungus</name>
    <dbReference type="NCBI Taxonomy" id="5217"/>
    <lineage>
        <taxon>Eukaryota</taxon>
        <taxon>Fungi</taxon>
        <taxon>Dikarya</taxon>
        <taxon>Basidiomycota</taxon>
        <taxon>Agaricomycotina</taxon>
        <taxon>Tremellomycetes</taxon>
        <taxon>Tremellales</taxon>
        <taxon>Tremellaceae</taxon>
        <taxon>Tremella</taxon>
    </lineage>
</organism>
<dbReference type="InterPro" id="IPR010816">
    <property type="entry name" value="Het-C"/>
</dbReference>
<dbReference type="PANTHER" id="PTHR14905">
    <property type="entry name" value="NG37"/>
    <property type="match status" value="1"/>
</dbReference>
<feature type="compositionally biased region" description="Gly residues" evidence="1">
    <location>
        <begin position="753"/>
        <end position="775"/>
    </location>
</feature>
<feature type="signal peptide" evidence="2">
    <location>
        <begin position="1"/>
        <end position="24"/>
    </location>
</feature>
<dbReference type="Pfam" id="PF07217">
    <property type="entry name" value="Het-C"/>
    <property type="match status" value="1"/>
</dbReference>
<accession>A0A4Q1B943</accession>
<dbReference type="OrthoDB" id="2506204at2759"/>
<feature type="region of interest" description="Disordered" evidence="1">
    <location>
        <begin position="608"/>
        <end position="775"/>
    </location>
</feature>
<dbReference type="InParanoid" id="A0A4Q1B943"/>
<feature type="compositionally biased region" description="Polar residues" evidence="1">
    <location>
        <begin position="631"/>
        <end position="646"/>
    </location>
</feature>
<evidence type="ECO:0000256" key="2">
    <source>
        <dbReference type="SAM" id="SignalP"/>
    </source>
</evidence>
<feature type="region of interest" description="Disordered" evidence="1">
    <location>
        <begin position="553"/>
        <end position="572"/>
    </location>
</feature>
<protein>
    <submittedName>
        <fullName evidence="3">Heterokaryon incompatibility protein HET-C</fullName>
    </submittedName>
</protein>
<dbReference type="STRING" id="5217.A0A4Q1B943"/>
<feature type="chain" id="PRO_5020445547" evidence="2">
    <location>
        <begin position="25"/>
        <end position="775"/>
    </location>
</feature>
<dbReference type="InterPro" id="IPR052577">
    <property type="entry name" value="VWA7"/>
</dbReference>
<feature type="compositionally biased region" description="Basic residues" evidence="1">
    <location>
        <begin position="689"/>
        <end position="705"/>
    </location>
</feature>
<evidence type="ECO:0000313" key="3">
    <source>
        <dbReference type="EMBL" id="RXK35288.1"/>
    </source>
</evidence>
<evidence type="ECO:0000256" key="1">
    <source>
        <dbReference type="SAM" id="MobiDB-lite"/>
    </source>
</evidence>
<keyword evidence="4" id="KW-1185">Reference proteome</keyword>
<comment type="caution">
    <text evidence="3">The sequence shown here is derived from an EMBL/GenBank/DDBJ whole genome shotgun (WGS) entry which is preliminary data.</text>
</comment>
<evidence type="ECO:0000313" key="4">
    <source>
        <dbReference type="Proteomes" id="UP000289152"/>
    </source>
</evidence>
<sequence>MARLGLVLVVVSLAALTLLPTVHAFGAGNIPSYSYLEEKAYRHGDIEDVIAKLFKTAAGGFLSRGTKFSPLDVKRVYFGNWLRDYSQAVDVGALKKTNIQTILNVCLVLGFLAHGYVTAEFEVTKERLGCYLPTEHIDNPKGYADGEDARQYDDRLRPPVDPRELEIDPRTGMKNYIANEGNAWDTSKSLVRRVLQQCIHYGRQFRVTDDKKDAYEAFRLLGQALHTLEDFPAHSNFCELGLISLGHQQVFPHVGRNVTVRSPQGRPVHPLVTGTFGGADFIHSLLGETTDHLSEASVSDLSQRMTSARSISDGQSASSDTLRQLFFSLPGGDGEGLTREMEDVQSMRAGQPGGVDPSTMSPQDLHRVLWQVLAFRDSVMKKIENTIDRIPGLGPLVEKISNSVSVFILTTIEPFVKPLLGTATSALGTSSQAVIDSHDQYEVWNDFNASDPTHSFLSKDHFALLLNEPAGKIASVIVEYSVNLVVKAWDNPNMPTEQVTEPVLECLFHPDFFDGRSQIQRMMLDTLRTWIDTRGKDKHEVLNRLTSDNVRAGKNRRIGDTSENTGHVHNSLLPEGGLQAVLAQHNVHVPGAQVLNAGQDLLGGKLPWQPGFGAGGPGRFREFDPNAPEPQGQSPYPAQPSFTPQPNYEPGPQYSSPQPGFEQQRYNQYQPPSQSPQPSYGQYESRPSPHPHHHQHHSHEHHPHHQHEQEGYPGQNQAAYPPPMGYDQYGQPMQYGPPPGQYGPPPGQWGPQQGYGGPPGGWGQGQGGQGGQGGW</sequence>
<dbReference type="PANTHER" id="PTHR14905:SF7">
    <property type="entry name" value="VON WILLEBRAND FACTOR A DOMAIN-CONTAINING PROTEIN 7"/>
    <property type="match status" value="1"/>
</dbReference>
<keyword evidence="2" id="KW-0732">Signal</keyword>
<dbReference type="AlphaFoldDB" id="A0A4Q1B943"/>
<proteinExistence type="predicted"/>
<dbReference type="VEuPathDB" id="FungiDB:TREMEDRAFT_73894"/>
<name>A0A4Q1B943_TREME</name>
<feature type="compositionally biased region" description="Low complexity" evidence="1">
    <location>
        <begin position="663"/>
        <end position="685"/>
    </location>
</feature>
<gene>
    <name evidence="3" type="ORF">M231_07459</name>
</gene>
<feature type="compositionally biased region" description="Pro residues" evidence="1">
    <location>
        <begin position="735"/>
        <end position="748"/>
    </location>
</feature>
<reference evidence="3 4" key="1">
    <citation type="submission" date="2016-06" db="EMBL/GenBank/DDBJ databases">
        <title>Evolution of pathogenesis and genome organization in the Tremellales.</title>
        <authorList>
            <person name="Cuomo C."/>
            <person name="Litvintseva A."/>
            <person name="Heitman J."/>
            <person name="Chen Y."/>
            <person name="Sun S."/>
            <person name="Springer D."/>
            <person name="Dromer F."/>
            <person name="Young S."/>
            <person name="Zeng Q."/>
            <person name="Chapman S."/>
            <person name="Gujja S."/>
            <person name="Saif S."/>
            <person name="Birren B."/>
        </authorList>
    </citation>
    <scope>NUCLEOTIDE SEQUENCE [LARGE SCALE GENOMIC DNA]</scope>
    <source>
        <strain evidence="3 4">ATCC 28783</strain>
    </source>
</reference>